<dbReference type="PROSITE" id="PS51257">
    <property type="entry name" value="PROKAR_LIPOPROTEIN"/>
    <property type="match status" value="1"/>
</dbReference>
<keyword evidence="2" id="KW-1185">Reference proteome</keyword>
<gene>
    <name evidence="1" type="ORF">GCM10011501_03730</name>
</gene>
<proteinExistence type="predicted"/>
<organism evidence="1 2">
    <name type="scientific">Thalassotalea profundi</name>
    <dbReference type="NCBI Taxonomy" id="2036687"/>
    <lineage>
        <taxon>Bacteria</taxon>
        <taxon>Pseudomonadati</taxon>
        <taxon>Pseudomonadota</taxon>
        <taxon>Gammaproteobacteria</taxon>
        <taxon>Alteromonadales</taxon>
        <taxon>Colwelliaceae</taxon>
        <taxon>Thalassotalea</taxon>
    </lineage>
</organism>
<dbReference type="EMBL" id="BNAH01000001">
    <property type="protein sequence ID" value="GHE79056.1"/>
    <property type="molecule type" value="Genomic_DNA"/>
</dbReference>
<protein>
    <submittedName>
        <fullName evidence="1">Uncharacterized protein</fullName>
    </submittedName>
</protein>
<reference evidence="2" key="1">
    <citation type="journal article" date="2019" name="Int. J. Syst. Evol. Microbiol.">
        <title>The Global Catalogue of Microorganisms (GCM) 10K type strain sequencing project: providing services to taxonomists for standard genome sequencing and annotation.</title>
        <authorList>
            <consortium name="The Broad Institute Genomics Platform"/>
            <consortium name="The Broad Institute Genome Sequencing Center for Infectious Disease"/>
            <person name="Wu L."/>
            <person name="Ma J."/>
        </authorList>
    </citation>
    <scope>NUCLEOTIDE SEQUENCE [LARGE SCALE GENOMIC DNA]</scope>
    <source>
        <strain evidence="2">CGMCC 1.15922</strain>
    </source>
</reference>
<evidence type="ECO:0000313" key="2">
    <source>
        <dbReference type="Proteomes" id="UP000626370"/>
    </source>
</evidence>
<accession>A0ABQ3IFD6</accession>
<sequence>MSRLMSCVVMRTKGNSLQQVPHFMHISLVGCVEIMKLSLYVVKKTSKNCVLLGSKTNGQG</sequence>
<dbReference type="Proteomes" id="UP000626370">
    <property type="component" value="Unassembled WGS sequence"/>
</dbReference>
<name>A0ABQ3IFD6_9GAMM</name>
<evidence type="ECO:0000313" key="1">
    <source>
        <dbReference type="EMBL" id="GHE79056.1"/>
    </source>
</evidence>
<comment type="caution">
    <text evidence="1">The sequence shown here is derived from an EMBL/GenBank/DDBJ whole genome shotgun (WGS) entry which is preliminary data.</text>
</comment>